<dbReference type="RefSeq" id="WP_024894958.1">
    <property type="nucleotide sequence ID" value="NZ_JABBDU010000024.1"/>
</dbReference>
<protein>
    <submittedName>
        <fullName evidence="2">Uncharacterized protein</fullName>
    </submittedName>
</protein>
<name>A0A1C2IWB9_ACITH</name>
<proteinExistence type="predicted"/>
<sequence>MMVLTVKLAVALTGHPRALFDALHAQGESSEGVERTRASIALFATIRDLRVIRWMAEKVFSPVRDRVMAIPTHVADRVWSEFFQGNETKSLHKYANSICQIV</sequence>
<comment type="caution">
    <text evidence="2">The sequence shown here is derived from an EMBL/GenBank/DDBJ whole genome shotgun (WGS) entry which is preliminary data.</text>
</comment>
<dbReference type="AlphaFoldDB" id="A0A1C2IWB9"/>
<dbReference type="STRING" id="930.GCA_002079865_02077"/>
<dbReference type="EMBL" id="LWSA01000074">
    <property type="protein sequence ID" value="OCX74187.1"/>
    <property type="molecule type" value="Genomic_DNA"/>
</dbReference>
<gene>
    <name evidence="2" type="ORF">A6M23_04340</name>
    <name evidence="1" type="ORF">A6P07_06240</name>
</gene>
<dbReference type="Proteomes" id="UP000095008">
    <property type="component" value="Unassembled WGS sequence"/>
</dbReference>
<dbReference type="Proteomes" id="UP000094893">
    <property type="component" value="Unassembled WGS sequence"/>
</dbReference>
<evidence type="ECO:0000313" key="3">
    <source>
        <dbReference type="Proteomes" id="UP000094893"/>
    </source>
</evidence>
<evidence type="ECO:0000313" key="4">
    <source>
        <dbReference type="Proteomes" id="UP000095008"/>
    </source>
</evidence>
<dbReference type="EMBL" id="LWRY01000025">
    <property type="protein sequence ID" value="OCX74971.1"/>
    <property type="molecule type" value="Genomic_DNA"/>
</dbReference>
<keyword evidence="4" id="KW-1185">Reference proteome</keyword>
<reference evidence="2 3" key="1">
    <citation type="journal article" date="2016" name="Int. J. Mol. Sci.">
        <title>Comparative genomics of the extreme acidophile Acidithiobacillus thiooxidans reveals intraspecific divergence and niche adaptation.</title>
        <authorList>
            <person name="Zhang X."/>
            <person name="Feng X."/>
            <person name="Tao J."/>
            <person name="Ma L."/>
            <person name="Xiao Y."/>
            <person name="Liang Y."/>
            <person name="Liu X."/>
            <person name="Yin H."/>
        </authorList>
    </citation>
    <scope>NUCLEOTIDE SEQUENCE [LARGE SCALE GENOMIC DNA]</scope>
    <source>
        <strain evidence="1 3">A02</strain>
        <strain evidence="2">DXS-W</strain>
    </source>
</reference>
<organism evidence="2 4">
    <name type="scientific">Acidithiobacillus thiooxidans</name>
    <name type="common">Thiobacillus thiooxidans</name>
    <dbReference type="NCBI Taxonomy" id="930"/>
    <lineage>
        <taxon>Bacteria</taxon>
        <taxon>Pseudomonadati</taxon>
        <taxon>Pseudomonadota</taxon>
        <taxon>Acidithiobacillia</taxon>
        <taxon>Acidithiobacillales</taxon>
        <taxon>Acidithiobacillaceae</taxon>
        <taxon>Acidithiobacillus</taxon>
    </lineage>
</organism>
<accession>A0A1C2IWB9</accession>
<evidence type="ECO:0000313" key="2">
    <source>
        <dbReference type="EMBL" id="OCX74971.1"/>
    </source>
</evidence>
<evidence type="ECO:0000313" key="1">
    <source>
        <dbReference type="EMBL" id="OCX74187.1"/>
    </source>
</evidence>